<evidence type="ECO:0000313" key="13">
    <source>
        <dbReference type="EMBL" id="KAJ8252741.1"/>
    </source>
</evidence>
<dbReference type="PROSITE" id="PS50016">
    <property type="entry name" value="ZF_PHD_2"/>
    <property type="match status" value="1"/>
</dbReference>
<evidence type="ECO:0000259" key="11">
    <source>
        <dbReference type="PROSITE" id="PS50014"/>
    </source>
</evidence>
<evidence type="ECO:0000259" key="12">
    <source>
        <dbReference type="PROSITE" id="PS50016"/>
    </source>
</evidence>
<dbReference type="FunFam" id="3.30.40.10:FF:000123">
    <property type="entry name" value="E3 ubiquitin-protein ligase TRIM33"/>
    <property type="match status" value="1"/>
</dbReference>
<dbReference type="InterPro" id="IPR036427">
    <property type="entry name" value="Bromodomain-like_sf"/>
</dbReference>
<keyword evidence="5" id="KW-0175">Coiled coil</keyword>
<feature type="domain" description="PHD-type" evidence="12">
    <location>
        <begin position="28"/>
        <end position="75"/>
    </location>
</feature>
<dbReference type="SUPFAM" id="SSF57903">
    <property type="entry name" value="FYVE/PHD zinc finger"/>
    <property type="match status" value="1"/>
</dbReference>
<dbReference type="AlphaFoldDB" id="A0A9Q1HPP2"/>
<keyword evidence="4" id="KW-0862">Zinc</keyword>
<reference evidence="13" key="1">
    <citation type="journal article" date="2023" name="Science">
        <title>Genome structures resolve the early diversification of teleost fishes.</title>
        <authorList>
            <person name="Parey E."/>
            <person name="Louis A."/>
            <person name="Montfort J."/>
            <person name="Bouchez O."/>
            <person name="Roques C."/>
            <person name="Iampietro C."/>
            <person name="Lluch J."/>
            <person name="Castinel A."/>
            <person name="Donnadieu C."/>
            <person name="Desvignes T."/>
            <person name="Floi Bucao C."/>
            <person name="Jouanno E."/>
            <person name="Wen M."/>
            <person name="Mejri S."/>
            <person name="Dirks R."/>
            <person name="Jansen H."/>
            <person name="Henkel C."/>
            <person name="Chen W.J."/>
            <person name="Zahm M."/>
            <person name="Cabau C."/>
            <person name="Klopp C."/>
            <person name="Thompson A.W."/>
            <person name="Robinson-Rechavi M."/>
            <person name="Braasch I."/>
            <person name="Lecointre G."/>
            <person name="Bobe J."/>
            <person name="Postlethwait J.H."/>
            <person name="Berthelot C."/>
            <person name="Roest Crollius H."/>
            <person name="Guiguen Y."/>
        </authorList>
    </citation>
    <scope>NUCLEOTIDE SEQUENCE</scope>
    <source>
        <strain evidence="13">Concon-B</strain>
    </source>
</reference>
<dbReference type="PANTHER" id="PTHR45915">
    <property type="entry name" value="TRANSCRIPTION INTERMEDIARY FACTOR"/>
    <property type="match status" value="1"/>
</dbReference>
<gene>
    <name evidence="13" type="ORF">COCON_G00220530</name>
</gene>
<dbReference type="InterPro" id="IPR001965">
    <property type="entry name" value="Znf_PHD"/>
</dbReference>
<evidence type="ECO:0000256" key="9">
    <source>
        <dbReference type="PROSITE-ProRule" id="PRU00146"/>
    </source>
</evidence>
<sequence>MEITRSGSEPDWLQGEGASDGAVQMENEDFCAVCLNGGDLLCCDRCPRVFHLACHIPGLLSFPAGDWLCSLCRDVLQPELEYDCENTRICGENAPKGLSYGLSPSDQRRCEKLTLLVSCNILSAPFHEPVSLQARHYYQIIRRPMDLSAIRSKLNKRSPLHYYTPDHYVSDICLMFRNCATFNYPDSEVAQAGRSLEAFFQSKLREVFPSQAWPPANDSNSDVRDYRTLRKAGARTASAVPPGRNTVTGRGRGGDL</sequence>
<dbReference type="GO" id="GO:0005634">
    <property type="term" value="C:nucleus"/>
    <property type="evidence" value="ECO:0007669"/>
    <property type="project" value="UniProtKB-SubCell"/>
</dbReference>
<keyword evidence="2" id="KW-0479">Metal-binding</keyword>
<evidence type="ECO:0000256" key="6">
    <source>
        <dbReference type="ARBA" id="ARBA00023117"/>
    </source>
</evidence>
<dbReference type="Proteomes" id="UP001152803">
    <property type="component" value="Unassembled WGS sequence"/>
</dbReference>
<accession>A0A9Q1HPP2</accession>
<dbReference type="OrthoDB" id="1870062at2759"/>
<dbReference type="Gene3D" id="3.30.40.10">
    <property type="entry name" value="Zinc/RING finger domain, C3HC4 (zinc finger)"/>
    <property type="match status" value="1"/>
</dbReference>
<evidence type="ECO:0000256" key="5">
    <source>
        <dbReference type="ARBA" id="ARBA00023054"/>
    </source>
</evidence>
<organism evidence="13 14">
    <name type="scientific">Conger conger</name>
    <name type="common">Conger eel</name>
    <name type="synonym">Muraena conger</name>
    <dbReference type="NCBI Taxonomy" id="82655"/>
    <lineage>
        <taxon>Eukaryota</taxon>
        <taxon>Metazoa</taxon>
        <taxon>Chordata</taxon>
        <taxon>Craniata</taxon>
        <taxon>Vertebrata</taxon>
        <taxon>Euteleostomi</taxon>
        <taxon>Actinopterygii</taxon>
        <taxon>Neopterygii</taxon>
        <taxon>Teleostei</taxon>
        <taxon>Anguilliformes</taxon>
        <taxon>Congridae</taxon>
        <taxon>Conger</taxon>
    </lineage>
</organism>
<dbReference type="PROSITE" id="PS01359">
    <property type="entry name" value="ZF_PHD_1"/>
    <property type="match status" value="1"/>
</dbReference>
<dbReference type="PROSITE" id="PS50014">
    <property type="entry name" value="BROMODOMAIN_2"/>
    <property type="match status" value="1"/>
</dbReference>
<protein>
    <submittedName>
        <fullName evidence="13">Uncharacterized protein</fullName>
    </submittedName>
</protein>
<dbReference type="InterPro" id="IPR013083">
    <property type="entry name" value="Znf_RING/FYVE/PHD"/>
</dbReference>
<dbReference type="Pfam" id="PF00439">
    <property type="entry name" value="Bromodomain"/>
    <property type="match status" value="1"/>
</dbReference>
<evidence type="ECO:0000256" key="8">
    <source>
        <dbReference type="PROSITE-ProRule" id="PRU00035"/>
    </source>
</evidence>
<dbReference type="CDD" id="cd05502">
    <property type="entry name" value="Bromo_tif1_like"/>
    <property type="match status" value="1"/>
</dbReference>
<dbReference type="SMART" id="SM00249">
    <property type="entry name" value="PHD"/>
    <property type="match status" value="1"/>
</dbReference>
<dbReference type="InterPro" id="IPR011011">
    <property type="entry name" value="Znf_FYVE_PHD"/>
</dbReference>
<dbReference type="SMART" id="SM00297">
    <property type="entry name" value="BROMO"/>
    <property type="match status" value="1"/>
</dbReference>
<name>A0A9Q1HPP2_CONCO</name>
<dbReference type="Gene3D" id="1.20.920.10">
    <property type="entry name" value="Bromodomain-like"/>
    <property type="match status" value="1"/>
</dbReference>
<evidence type="ECO:0000256" key="4">
    <source>
        <dbReference type="ARBA" id="ARBA00022833"/>
    </source>
</evidence>
<keyword evidence="6 8" id="KW-0103">Bromodomain</keyword>
<dbReference type="EMBL" id="JAFJMO010000017">
    <property type="protein sequence ID" value="KAJ8252741.1"/>
    <property type="molecule type" value="Genomic_DNA"/>
</dbReference>
<feature type="region of interest" description="Disordered" evidence="10">
    <location>
        <begin position="232"/>
        <end position="256"/>
    </location>
</feature>
<evidence type="ECO:0000256" key="1">
    <source>
        <dbReference type="ARBA" id="ARBA00004123"/>
    </source>
</evidence>
<dbReference type="SUPFAM" id="SSF47370">
    <property type="entry name" value="Bromodomain"/>
    <property type="match status" value="1"/>
</dbReference>
<dbReference type="GO" id="GO:0008270">
    <property type="term" value="F:zinc ion binding"/>
    <property type="evidence" value="ECO:0007669"/>
    <property type="project" value="UniProtKB-KW"/>
</dbReference>
<evidence type="ECO:0000256" key="3">
    <source>
        <dbReference type="ARBA" id="ARBA00022771"/>
    </source>
</evidence>
<dbReference type="InterPro" id="IPR019787">
    <property type="entry name" value="Znf_PHD-finger"/>
</dbReference>
<keyword evidence="14" id="KW-1185">Reference proteome</keyword>
<proteinExistence type="predicted"/>
<evidence type="ECO:0000256" key="7">
    <source>
        <dbReference type="ARBA" id="ARBA00023242"/>
    </source>
</evidence>
<dbReference type="InterPro" id="IPR001487">
    <property type="entry name" value="Bromodomain"/>
</dbReference>
<evidence type="ECO:0000313" key="14">
    <source>
        <dbReference type="Proteomes" id="UP001152803"/>
    </source>
</evidence>
<evidence type="ECO:0000256" key="10">
    <source>
        <dbReference type="SAM" id="MobiDB-lite"/>
    </source>
</evidence>
<comment type="caution">
    <text evidence="13">The sequence shown here is derived from an EMBL/GenBank/DDBJ whole genome shotgun (WGS) entry which is preliminary data.</text>
</comment>
<feature type="domain" description="Bromo" evidence="11">
    <location>
        <begin position="118"/>
        <end position="190"/>
    </location>
</feature>
<dbReference type="InterPro" id="IPR019786">
    <property type="entry name" value="Zinc_finger_PHD-type_CS"/>
</dbReference>
<comment type="subcellular location">
    <subcellularLocation>
        <location evidence="1">Nucleus</location>
    </subcellularLocation>
</comment>
<dbReference type="Pfam" id="PF00628">
    <property type="entry name" value="PHD"/>
    <property type="match status" value="1"/>
</dbReference>
<dbReference type="PANTHER" id="PTHR45915:SF7">
    <property type="entry name" value="TRIPARTITE MOTIF-CONTAINING PROTEIN 66"/>
    <property type="match status" value="1"/>
</dbReference>
<dbReference type="GO" id="GO:0000785">
    <property type="term" value="C:chromatin"/>
    <property type="evidence" value="ECO:0007669"/>
    <property type="project" value="TreeGrafter"/>
</dbReference>
<keyword evidence="7" id="KW-0539">Nucleus</keyword>
<keyword evidence="3 9" id="KW-0863">Zinc-finger</keyword>
<evidence type="ECO:0000256" key="2">
    <source>
        <dbReference type="ARBA" id="ARBA00022723"/>
    </source>
</evidence>